<keyword evidence="2" id="KW-0012">Acyltransferase</keyword>
<reference evidence="2 3" key="1">
    <citation type="submission" date="2016-10" db="EMBL/GenBank/DDBJ databases">
        <authorList>
            <person name="de Groot N.N."/>
        </authorList>
    </citation>
    <scope>NUCLEOTIDE SEQUENCE [LARGE SCALE GENOMIC DNA]</scope>
    <source>
        <strain evidence="2 3">B25</strain>
    </source>
</reference>
<dbReference type="Pfam" id="PF00583">
    <property type="entry name" value="Acetyltransf_1"/>
    <property type="match status" value="1"/>
</dbReference>
<dbReference type="CDD" id="cd04301">
    <property type="entry name" value="NAT_SF"/>
    <property type="match status" value="1"/>
</dbReference>
<organism evidence="2 3">
    <name type="scientific">Treponema bryantii</name>
    <dbReference type="NCBI Taxonomy" id="163"/>
    <lineage>
        <taxon>Bacteria</taxon>
        <taxon>Pseudomonadati</taxon>
        <taxon>Spirochaetota</taxon>
        <taxon>Spirochaetia</taxon>
        <taxon>Spirochaetales</taxon>
        <taxon>Treponemataceae</taxon>
        <taxon>Treponema</taxon>
    </lineage>
</organism>
<gene>
    <name evidence="2" type="ORF">SAMN04487977_102589</name>
</gene>
<dbReference type="PANTHER" id="PTHR43415:SF3">
    <property type="entry name" value="GNAT-FAMILY ACETYLTRANSFERASE"/>
    <property type="match status" value="1"/>
</dbReference>
<evidence type="ECO:0000313" key="3">
    <source>
        <dbReference type="Proteomes" id="UP000182360"/>
    </source>
</evidence>
<feature type="domain" description="N-acetyltransferase" evidence="1">
    <location>
        <begin position="29"/>
        <end position="181"/>
    </location>
</feature>
<sequence length="181" mass="20194">MKYNQKTILKNGKEALLRNGDKADGKEVFEVFNLTHAETDYLLSYPDENSYDPEQEAQFLEEKTNSSNEIEIIAVVDGKIAGTAGIEAVGKKFKLKHRAELGISILKEYWGLGLGKALINACVQCAKDAGYKQLELNVVAENERAIALYKSFGFVEFGRNPKGFNSRTSGFQELAYMLLEL</sequence>
<dbReference type="Gene3D" id="3.40.630.30">
    <property type="match status" value="1"/>
</dbReference>
<dbReference type="AlphaFoldDB" id="A0A1H9DKM4"/>
<dbReference type="EMBL" id="FOFU01000002">
    <property type="protein sequence ID" value="SEQ13268.1"/>
    <property type="molecule type" value="Genomic_DNA"/>
</dbReference>
<proteinExistence type="predicted"/>
<evidence type="ECO:0000259" key="1">
    <source>
        <dbReference type="PROSITE" id="PS51186"/>
    </source>
</evidence>
<dbReference type="InterPro" id="IPR016181">
    <property type="entry name" value="Acyl_CoA_acyltransferase"/>
</dbReference>
<protein>
    <submittedName>
        <fullName evidence="2">L-amino acid N-acyltransferase YncA</fullName>
    </submittedName>
</protein>
<dbReference type="OrthoDB" id="9802340at2"/>
<dbReference type="Proteomes" id="UP000182360">
    <property type="component" value="Unassembled WGS sequence"/>
</dbReference>
<keyword evidence="2" id="KW-0808">Transferase</keyword>
<dbReference type="PROSITE" id="PS51186">
    <property type="entry name" value="GNAT"/>
    <property type="match status" value="1"/>
</dbReference>
<accession>A0A1H9DKM4</accession>
<name>A0A1H9DKM4_9SPIR</name>
<dbReference type="RefSeq" id="WP_074641882.1">
    <property type="nucleotide sequence ID" value="NZ_FOFU01000002.1"/>
</dbReference>
<dbReference type="SUPFAM" id="SSF55729">
    <property type="entry name" value="Acyl-CoA N-acyltransferases (Nat)"/>
    <property type="match status" value="1"/>
</dbReference>
<keyword evidence="3" id="KW-1185">Reference proteome</keyword>
<dbReference type="InterPro" id="IPR000182">
    <property type="entry name" value="GNAT_dom"/>
</dbReference>
<dbReference type="PANTHER" id="PTHR43415">
    <property type="entry name" value="SPERMIDINE N(1)-ACETYLTRANSFERASE"/>
    <property type="match status" value="1"/>
</dbReference>
<evidence type="ECO:0000313" key="2">
    <source>
        <dbReference type="EMBL" id="SEQ13268.1"/>
    </source>
</evidence>
<dbReference type="GO" id="GO:0016747">
    <property type="term" value="F:acyltransferase activity, transferring groups other than amino-acyl groups"/>
    <property type="evidence" value="ECO:0007669"/>
    <property type="project" value="InterPro"/>
</dbReference>